<feature type="transmembrane region" description="Helical" evidence="1">
    <location>
        <begin position="187"/>
        <end position="206"/>
    </location>
</feature>
<sequence length="208" mass="21961">MSKPCNLVNGTCGFKDPACVGDSCGINFMGPGTCSDNKTPCFFDKDCINVGKDHKCTGKSDHYHINQTCDQLLKSYGEKNVVCKDGYEAAVSTDSNYNGTYSLKTNHVQRQPCMFECNKSTAPAPKPVENKGSCCDNGSGYPNCETGTGGKKIGKDDCPQGKCIWKPDVDSCSAPTRSKGMSTGVKIGIGAGVGVVFLAIILAIALSK</sequence>
<evidence type="ECO:0000256" key="1">
    <source>
        <dbReference type="SAM" id="Phobius"/>
    </source>
</evidence>
<dbReference type="AlphaFoldDB" id="A0A6C0J4W5"/>
<dbReference type="EMBL" id="MN740295">
    <property type="protein sequence ID" value="QHT98683.1"/>
    <property type="molecule type" value="Genomic_DNA"/>
</dbReference>
<evidence type="ECO:0000313" key="2">
    <source>
        <dbReference type="EMBL" id="QHT98683.1"/>
    </source>
</evidence>
<organism evidence="2">
    <name type="scientific">viral metagenome</name>
    <dbReference type="NCBI Taxonomy" id="1070528"/>
    <lineage>
        <taxon>unclassified sequences</taxon>
        <taxon>metagenomes</taxon>
        <taxon>organismal metagenomes</taxon>
    </lineage>
</organism>
<keyword evidence="1" id="KW-1133">Transmembrane helix</keyword>
<accession>A0A6C0J4W5</accession>
<protein>
    <submittedName>
        <fullName evidence="2">Uncharacterized protein</fullName>
    </submittedName>
</protein>
<keyword evidence="1" id="KW-0472">Membrane</keyword>
<name>A0A6C0J4W5_9ZZZZ</name>
<keyword evidence="1" id="KW-0812">Transmembrane</keyword>
<proteinExistence type="predicted"/>
<reference evidence="2" key="1">
    <citation type="journal article" date="2020" name="Nature">
        <title>Giant virus diversity and host interactions through global metagenomics.</title>
        <authorList>
            <person name="Schulz F."/>
            <person name="Roux S."/>
            <person name="Paez-Espino D."/>
            <person name="Jungbluth S."/>
            <person name="Walsh D.A."/>
            <person name="Denef V.J."/>
            <person name="McMahon K.D."/>
            <person name="Konstantinidis K.T."/>
            <person name="Eloe-Fadrosh E.A."/>
            <person name="Kyrpides N.C."/>
            <person name="Woyke T."/>
        </authorList>
    </citation>
    <scope>NUCLEOTIDE SEQUENCE</scope>
    <source>
        <strain evidence="2">GVMAG-M-3300025676-16</strain>
    </source>
</reference>